<evidence type="ECO:0000313" key="2">
    <source>
        <dbReference type="Proteomes" id="UP000683360"/>
    </source>
</evidence>
<protein>
    <submittedName>
        <fullName evidence="1">Uncharacterized protein</fullName>
    </submittedName>
</protein>
<reference evidence="1" key="1">
    <citation type="submission" date="2021-03" db="EMBL/GenBank/DDBJ databases">
        <authorList>
            <person name="Bekaert M."/>
        </authorList>
    </citation>
    <scope>NUCLEOTIDE SEQUENCE</scope>
</reference>
<evidence type="ECO:0000313" key="1">
    <source>
        <dbReference type="EMBL" id="CAG2222845.1"/>
    </source>
</evidence>
<dbReference type="OrthoDB" id="6180860at2759"/>
<name>A0A8S3SRC0_MYTED</name>
<accession>A0A8S3SRC0</accession>
<proteinExistence type="predicted"/>
<dbReference type="EMBL" id="CAJPWZ010001767">
    <property type="protein sequence ID" value="CAG2222845.1"/>
    <property type="molecule type" value="Genomic_DNA"/>
</dbReference>
<sequence>MSSRWTFDRNPESTTKTKPITTASVMDERLTEIKKIQPKLNRITTASMDELLPKKRKWWRHKMHCSQRFLFRHVQQETCSSQTKVPGLCCGAHRSCCIDDCKDDVACTCEGECTEGRFESGTCCDGQKCCREACDDDWCADGGGVCASVCEGQTPHEVGECCGGNKCCNKDKPCELLEGTCQFASADDCNGGFLNGFCATPSYKCCKPCGRDCDGTCMPQNQCTGTVIGQNSCCKNNQCCVEK</sequence>
<organism evidence="1 2">
    <name type="scientific">Mytilus edulis</name>
    <name type="common">Blue mussel</name>
    <dbReference type="NCBI Taxonomy" id="6550"/>
    <lineage>
        <taxon>Eukaryota</taxon>
        <taxon>Metazoa</taxon>
        <taxon>Spiralia</taxon>
        <taxon>Lophotrochozoa</taxon>
        <taxon>Mollusca</taxon>
        <taxon>Bivalvia</taxon>
        <taxon>Autobranchia</taxon>
        <taxon>Pteriomorphia</taxon>
        <taxon>Mytilida</taxon>
        <taxon>Mytiloidea</taxon>
        <taxon>Mytilidae</taxon>
        <taxon>Mytilinae</taxon>
        <taxon>Mytilus</taxon>
    </lineage>
</organism>
<keyword evidence="2" id="KW-1185">Reference proteome</keyword>
<dbReference type="Proteomes" id="UP000683360">
    <property type="component" value="Unassembled WGS sequence"/>
</dbReference>
<gene>
    <name evidence="1" type="ORF">MEDL_36214</name>
</gene>
<dbReference type="AlphaFoldDB" id="A0A8S3SRC0"/>
<comment type="caution">
    <text evidence="1">The sequence shown here is derived from an EMBL/GenBank/DDBJ whole genome shotgun (WGS) entry which is preliminary data.</text>
</comment>